<dbReference type="GO" id="GO:0016491">
    <property type="term" value="F:oxidoreductase activity"/>
    <property type="evidence" value="ECO:0007669"/>
    <property type="project" value="UniProtKB-KW"/>
</dbReference>
<keyword evidence="4" id="KW-1185">Reference proteome</keyword>
<dbReference type="PANTHER" id="PTHR47990">
    <property type="entry name" value="2-OXOGLUTARATE (2OG) AND FE(II)-DEPENDENT OXYGENASE SUPERFAMILY PROTEIN-RELATED"/>
    <property type="match status" value="1"/>
</dbReference>
<dbReference type="STRING" id="231916.A0A409W5K9"/>
<evidence type="ECO:0000259" key="2">
    <source>
        <dbReference type="PROSITE" id="PS51471"/>
    </source>
</evidence>
<organism evidence="3 4">
    <name type="scientific">Gymnopilus dilepis</name>
    <dbReference type="NCBI Taxonomy" id="231916"/>
    <lineage>
        <taxon>Eukaryota</taxon>
        <taxon>Fungi</taxon>
        <taxon>Dikarya</taxon>
        <taxon>Basidiomycota</taxon>
        <taxon>Agaricomycotina</taxon>
        <taxon>Agaricomycetes</taxon>
        <taxon>Agaricomycetidae</taxon>
        <taxon>Agaricales</taxon>
        <taxon>Agaricineae</taxon>
        <taxon>Hymenogastraceae</taxon>
        <taxon>Gymnopilus</taxon>
    </lineage>
</organism>
<dbReference type="Pfam" id="PF03171">
    <property type="entry name" value="2OG-FeII_Oxy"/>
    <property type="match status" value="1"/>
</dbReference>
<protein>
    <recommendedName>
        <fullName evidence="2">Fe2OG dioxygenase domain-containing protein</fullName>
    </recommendedName>
</protein>
<evidence type="ECO:0000256" key="1">
    <source>
        <dbReference type="RuleBase" id="RU003682"/>
    </source>
</evidence>
<dbReference type="SUPFAM" id="SSF51197">
    <property type="entry name" value="Clavaminate synthase-like"/>
    <property type="match status" value="1"/>
</dbReference>
<dbReference type="InParanoid" id="A0A409W5K9"/>
<dbReference type="InterPro" id="IPR027443">
    <property type="entry name" value="IPNS-like_sf"/>
</dbReference>
<reference evidence="3 4" key="1">
    <citation type="journal article" date="2018" name="Evol. Lett.">
        <title>Horizontal gene cluster transfer increased hallucinogenic mushroom diversity.</title>
        <authorList>
            <person name="Reynolds H.T."/>
            <person name="Vijayakumar V."/>
            <person name="Gluck-Thaler E."/>
            <person name="Korotkin H.B."/>
            <person name="Matheny P.B."/>
            <person name="Slot J.C."/>
        </authorList>
    </citation>
    <scope>NUCLEOTIDE SEQUENCE [LARGE SCALE GENOMIC DNA]</scope>
    <source>
        <strain evidence="3 4">SRW20</strain>
    </source>
</reference>
<comment type="caution">
    <text evidence="3">The sequence shown here is derived from an EMBL/GenBank/DDBJ whole genome shotgun (WGS) entry which is preliminary data.</text>
</comment>
<keyword evidence="1" id="KW-0479">Metal-binding</keyword>
<keyword evidence="1" id="KW-0408">Iron</keyword>
<dbReference type="InterPro" id="IPR050231">
    <property type="entry name" value="Iron_ascorbate_oxido_reductase"/>
</dbReference>
<dbReference type="Pfam" id="PF14226">
    <property type="entry name" value="DIOX_N"/>
    <property type="match status" value="1"/>
</dbReference>
<dbReference type="InterPro" id="IPR005123">
    <property type="entry name" value="Oxoglu/Fe-dep_dioxygenase_dom"/>
</dbReference>
<dbReference type="GO" id="GO:0046872">
    <property type="term" value="F:metal ion binding"/>
    <property type="evidence" value="ECO:0007669"/>
    <property type="project" value="UniProtKB-KW"/>
</dbReference>
<dbReference type="InterPro" id="IPR044861">
    <property type="entry name" value="IPNS-like_FE2OG_OXY"/>
</dbReference>
<dbReference type="AlphaFoldDB" id="A0A409W5K9"/>
<dbReference type="OrthoDB" id="406156at2759"/>
<comment type="similarity">
    <text evidence="1">Belongs to the iron/ascorbate-dependent oxidoreductase family.</text>
</comment>
<dbReference type="PROSITE" id="PS51471">
    <property type="entry name" value="FE2OG_OXY"/>
    <property type="match status" value="1"/>
</dbReference>
<name>A0A409W5K9_9AGAR</name>
<dbReference type="Gene3D" id="2.60.120.330">
    <property type="entry name" value="B-lactam Antibiotic, Isopenicillin N Synthase, Chain"/>
    <property type="match status" value="1"/>
</dbReference>
<evidence type="ECO:0000313" key="3">
    <source>
        <dbReference type="EMBL" id="PPQ73810.1"/>
    </source>
</evidence>
<evidence type="ECO:0000313" key="4">
    <source>
        <dbReference type="Proteomes" id="UP000284706"/>
    </source>
</evidence>
<keyword evidence="1" id="KW-0560">Oxidoreductase</keyword>
<dbReference type="InterPro" id="IPR026992">
    <property type="entry name" value="DIOX_N"/>
</dbReference>
<dbReference type="EMBL" id="NHYE01005382">
    <property type="protein sequence ID" value="PPQ73810.1"/>
    <property type="molecule type" value="Genomic_DNA"/>
</dbReference>
<accession>A0A409W5K9</accession>
<sequence>MMAVMALPPFPTDLPVQDLLVVDFQLLKSGDKDQADILWRAATTWGFWYLKNHVVNDFVDPMFDLGRKVMALSFEEKMEYWQGNEGGSFGYRHAGATYADVDGSTDVAEFINISKDDALAYPKVAHKVYPPLVNSRMEEVVKPFVEANLQTSAVLMEVFNEKLQLPPGTLSELHRLGNECISESRCIKMPPAPKDTNVALGAHTDFGSISFLVNRLGGLQVLVPNGNAGDWKYVKPVDGYMICNIGDTLSILSGGILKSCVHRVVPPPGLQFMHERWSLVYFLRPNNNVYLKALSDKSPSIEEAVKNAPTGVYFPGVTAVEWFTKRQKQHRTDSGKVSP</sequence>
<proteinExistence type="inferred from homology"/>
<gene>
    <name evidence="3" type="ORF">CVT26_012151</name>
</gene>
<dbReference type="Proteomes" id="UP000284706">
    <property type="component" value="Unassembled WGS sequence"/>
</dbReference>
<feature type="domain" description="Fe2OG dioxygenase" evidence="2">
    <location>
        <begin position="180"/>
        <end position="285"/>
    </location>
</feature>